<feature type="transmembrane region" description="Helical" evidence="7">
    <location>
        <begin position="201"/>
        <end position="217"/>
    </location>
</feature>
<evidence type="ECO:0000256" key="7">
    <source>
        <dbReference type="SAM" id="Phobius"/>
    </source>
</evidence>
<dbReference type="InterPro" id="IPR022764">
    <property type="entry name" value="Peptidase_S54_rhomboid_dom"/>
</dbReference>
<keyword evidence="6 7" id="KW-0472">Membrane</keyword>
<dbReference type="Pfam" id="PF16733">
    <property type="entry name" value="NRho"/>
    <property type="match status" value="1"/>
</dbReference>
<comment type="caution">
    <text evidence="10">The sequence shown here is derived from an EMBL/GenBank/DDBJ whole genome shotgun (WGS) entry which is preliminary data.</text>
</comment>
<name>A0ABS3ZCU4_9GAMM</name>
<dbReference type="InterPro" id="IPR050925">
    <property type="entry name" value="Rhomboid_protease_S54"/>
</dbReference>
<dbReference type="Gene3D" id="1.20.1540.10">
    <property type="entry name" value="Rhomboid-like"/>
    <property type="match status" value="1"/>
</dbReference>
<evidence type="ECO:0000259" key="8">
    <source>
        <dbReference type="Pfam" id="PF01694"/>
    </source>
</evidence>
<keyword evidence="11" id="KW-1185">Reference proteome</keyword>
<dbReference type="InterPro" id="IPR035952">
    <property type="entry name" value="Rhomboid-like_sf"/>
</dbReference>
<dbReference type="GO" id="GO:0006508">
    <property type="term" value="P:proteolysis"/>
    <property type="evidence" value="ECO:0007669"/>
    <property type="project" value="UniProtKB-KW"/>
</dbReference>
<dbReference type="EMBL" id="JACVEW010000019">
    <property type="protein sequence ID" value="MBP0049527.1"/>
    <property type="molecule type" value="Genomic_DNA"/>
</dbReference>
<evidence type="ECO:0000256" key="1">
    <source>
        <dbReference type="ARBA" id="ARBA00004141"/>
    </source>
</evidence>
<comment type="similarity">
    <text evidence="2">Belongs to the peptidase S54 family.</text>
</comment>
<protein>
    <submittedName>
        <fullName evidence="10">Rhomboid family intramembrane serine protease</fullName>
    </submittedName>
</protein>
<feature type="transmembrane region" description="Helical" evidence="7">
    <location>
        <begin position="84"/>
        <end position="104"/>
    </location>
</feature>
<dbReference type="Proteomes" id="UP000810171">
    <property type="component" value="Unassembled WGS sequence"/>
</dbReference>
<dbReference type="InterPro" id="IPR038244">
    <property type="entry name" value="NRho_sf"/>
</dbReference>
<evidence type="ECO:0000256" key="6">
    <source>
        <dbReference type="ARBA" id="ARBA00023136"/>
    </source>
</evidence>
<feature type="transmembrane region" description="Helical" evidence="7">
    <location>
        <begin position="229"/>
        <end position="248"/>
    </location>
</feature>
<feature type="transmembrane region" description="Helical" evidence="7">
    <location>
        <begin position="146"/>
        <end position="166"/>
    </location>
</feature>
<evidence type="ECO:0000313" key="11">
    <source>
        <dbReference type="Proteomes" id="UP000810171"/>
    </source>
</evidence>
<dbReference type="PANTHER" id="PTHR43731">
    <property type="entry name" value="RHOMBOID PROTEASE"/>
    <property type="match status" value="1"/>
</dbReference>
<feature type="transmembrane region" description="Helical" evidence="7">
    <location>
        <begin position="254"/>
        <end position="273"/>
    </location>
</feature>
<dbReference type="InterPro" id="IPR031976">
    <property type="entry name" value="NRho"/>
</dbReference>
<evidence type="ECO:0000256" key="4">
    <source>
        <dbReference type="ARBA" id="ARBA00022801"/>
    </source>
</evidence>
<evidence type="ECO:0000256" key="5">
    <source>
        <dbReference type="ARBA" id="ARBA00022989"/>
    </source>
</evidence>
<dbReference type="SUPFAM" id="SSF144091">
    <property type="entry name" value="Rhomboid-like"/>
    <property type="match status" value="1"/>
</dbReference>
<dbReference type="PANTHER" id="PTHR43731:SF14">
    <property type="entry name" value="PRESENILIN-ASSOCIATED RHOMBOID-LIKE PROTEIN, MITOCHONDRIAL"/>
    <property type="match status" value="1"/>
</dbReference>
<keyword evidence="10" id="KW-0645">Protease</keyword>
<feature type="domain" description="Rhomboid protease N-terminal" evidence="9">
    <location>
        <begin position="2"/>
        <end position="64"/>
    </location>
</feature>
<proteinExistence type="inferred from homology"/>
<dbReference type="Pfam" id="PF01694">
    <property type="entry name" value="Rhomboid"/>
    <property type="match status" value="1"/>
</dbReference>
<gene>
    <name evidence="10" type="ORF">H9C73_12340</name>
</gene>
<dbReference type="RefSeq" id="WP_209288135.1">
    <property type="nucleotide sequence ID" value="NZ_JACVEW010000019.1"/>
</dbReference>
<evidence type="ECO:0000256" key="2">
    <source>
        <dbReference type="ARBA" id="ARBA00009045"/>
    </source>
</evidence>
<evidence type="ECO:0000256" key="3">
    <source>
        <dbReference type="ARBA" id="ARBA00022692"/>
    </source>
</evidence>
<feature type="domain" description="Peptidase S54 rhomboid" evidence="8">
    <location>
        <begin position="137"/>
        <end position="273"/>
    </location>
</feature>
<evidence type="ECO:0000259" key="9">
    <source>
        <dbReference type="Pfam" id="PF16733"/>
    </source>
</evidence>
<keyword evidence="4" id="KW-0378">Hydrolase</keyword>
<sequence length="287" mass="31474">MIPVIEVPLQLDLSEFAACLWRSGVTHRVTESEQCQVIWVENPADASRVQQLFTLWQSGEPLEQVVLEPVNQRRLPAAPPLRRVPLTLTLAAASVAISLLIGFGQQLDVMGLFSFSPFSVSGNTLQYAALEQVLLSGQLWRLWTPIFMHFSVIHILFNLLWVWIVGGKMEATQGTRSLLGLVLFSGLMSNLAQFWVSGPMFGGMSGVVFALIAYSWIWDRQVSSPRFGLPPALMGLLMFWLVLGFTGVLEGVGLGAIANTAHLVGLVCGLAWLPVGRWLCRGKGTSV</sequence>
<comment type="subcellular location">
    <subcellularLocation>
        <location evidence="1">Membrane</location>
        <topology evidence="1">Multi-pass membrane protein</topology>
    </subcellularLocation>
</comment>
<organism evidence="10 11">
    <name type="scientific">Marinobacterium alkalitolerans</name>
    <dbReference type="NCBI Taxonomy" id="1542925"/>
    <lineage>
        <taxon>Bacteria</taxon>
        <taxon>Pseudomonadati</taxon>
        <taxon>Pseudomonadota</taxon>
        <taxon>Gammaproteobacteria</taxon>
        <taxon>Oceanospirillales</taxon>
        <taxon>Oceanospirillaceae</taxon>
        <taxon>Marinobacterium</taxon>
    </lineage>
</organism>
<dbReference type="Gene3D" id="3.30.70.2080">
    <property type="match status" value="1"/>
</dbReference>
<feature type="transmembrane region" description="Helical" evidence="7">
    <location>
        <begin position="178"/>
        <end position="195"/>
    </location>
</feature>
<dbReference type="GO" id="GO:0008233">
    <property type="term" value="F:peptidase activity"/>
    <property type="evidence" value="ECO:0007669"/>
    <property type="project" value="UniProtKB-KW"/>
</dbReference>
<keyword evidence="3 7" id="KW-0812">Transmembrane</keyword>
<evidence type="ECO:0000313" key="10">
    <source>
        <dbReference type="EMBL" id="MBP0049527.1"/>
    </source>
</evidence>
<reference evidence="10 11" key="1">
    <citation type="submission" date="2020-09" db="EMBL/GenBank/DDBJ databases">
        <authorList>
            <person name="Tanuku N.R.S."/>
        </authorList>
    </citation>
    <scope>NUCLEOTIDE SEQUENCE [LARGE SCALE GENOMIC DNA]</scope>
    <source>
        <strain evidence="10 11">AK62</strain>
    </source>
</reference>
<accession>A0ABS3ZCU4</accession>
<keyword evidence="5 7" id="KW-1133">Transmembrane helix</keyword>